<sequence length="102" mass="12216">MEDLINQEEKIKELEYELFLLKHAFFKLHDSMAPNLKSRYEVLSHGFTEQEVSKLDKFFMWVYGTKNYPSKEEMRIKMAEIKNMEIEELHILSKKILISVSS</sequence>
<evidence type="ECO:0000313" key="2">
    <source>
        <dbReference type="Proteomes" id="UP000309170"/>
    </source>
</evidence>
<comment type="caution">
    <text evidence="1">The sequence shown here is derived from an EMBL/GenBank/DDBJ whole genome shotgun (WGS) entry which is preliminary data.</text>
</comment>
<dbReference type="EMBL" id="SZNT01000054">
    <property type="protein sequence ID" value="TKH14238.1"/>
    <property type="molecule type" value="Genomic_DNA"/>
</dbReference>
<evidence type="ECO:0000313" key="1">
    <source>
        <dbReference type="EMBL" id="TKH14238.1"/>
    </source>
</evidence>
<dbReference type="RefSeq" id="WP_137016638.1">
    <property type="nucleotide sequence ID" value="NZ_SZNS01000008.1"/>
</dbReference>
<name>A0A9X8ZK68_9BACI</name>
<dbReference type="Proteomes" id="UP000309170">
    <property type="component" value="Unassembled WGS sequence"/>
</dbReference>
<organism evidence="1 2">
    <name type="scientific">Peribacillus simplex</name>
    <dbReference type="NCBI Taxonomy" id="1478"/>
    <lineage>
        <taxon>Bacteria</taxon>
        <taxon>Bacillati</taxon>
        <taxon>Bacillota</taxon>
        <taxon>Bacilli</taxon>
        <taxon>Bacillales</taxon>
        <taxon>Bacillaceae</taxon>
        <taxon>Peribacillus</taxon>
    </lineage>
</organism>
<protein>
    <submittedName>
        <fullName evidence="1">Uncharacterized protein</fullName>
    </submittedName>
</protein>
<gene>
    <name evidence="1" type="ORF">FC678_04960</name>
</gene>
<reference evidence="1 2" key="1">
    <citation type="journal article" date="2019" name="Environ. Microbiol.">
        <title>An active ?-lactamase is a part of an orchestrated cell wall stress resistance network of Bacillus subtilis and related rhizosphere species.</title>
        <authorList>
            <person name="Bucher T."/>
            <person name="Keren-Paz A."/>
            <person name="Hausser J."/>
            <person name="Olender T."/>
            <person name="Cytryn E."/>
            <person name="Kolodkin-Gal I."/>
        </authorList>
    </citation>
    <scope>NUCLEOTIDE SEQUENCE [LARGE SCALE GENOMIC DNA]</scope>
    <source>
        <strain evidence="1 2">I4</strain>
    </source>
</reference>
<accession>A0A9X8ZK68</accession>
<proteinExistence type="predicted"/>
<dbReference type="AlphaFoldDB" id="A0A9X8ZK68"/>